<accession>A0A2I1FSX6</accession>
<dbReference type="EMBL" id="LLXI01000003">
    <property type="protein sequence ID" value="PKY37469.1"/>
    <property type="molecule type" value="Genomic_DNA"/>
</dbReference>
<gene>
    <name evidence="2" type="ORF">RhiirA4_536467</name>
</gene>
<dbReference type="SMART" id="SM00225">
    <property type="entry name" value="BTB"/>
    <property type="match status" value="1"/>
</dbReference>
<name>A0A2I1FSX6_9GLOM</name>
<proteinExistence type="predicted"/>
<dbReference type="SUPFAM" id="SSF54695">
    <property type="entry name" value="POZ domain"/>
    <property type="match status" value="1"/>
</dbReference>
<sequence>MASKFHDVGENENIKEFHAHSNVLRARSPYFKSAFSNKWIAKTNNNMIEFEKPNINPTVFEMILKYIYTGEIDLTKQIGTDILGLLVASDELLLDCKKLQDHCLESICVDPQQFITSKDFPSIDKDILYRFLERDDLQIEEIKTLNQFIPLIRFSEINSADFFDKVRPYKQIIPQYIYEEIMEFYMKNTLPKTTPRIRNHYIDSKIIKSKFINIISN</sequence>
<dbReference type="AlphaFoldDB" id="A0A2I1FSX6"/>
<reference evidence="2 3" key="1">
    <citation type="submission" date="2015-10" db="EMBL/GenBank/DDBJ databases">
        <title>Genome analyses suggest a sexual origin of heterokaryosis in a supposedly ancient asexual fungus.</title>
        <authorList>
            <person name="Ropars J."/>
            <person name="Sedzielewska K."/>
            <person name="Noel J."/>
            <person name="Charron P."/>
            <person name="Farinelli L."/>
            <person name="Marton T."/>
            <person name="Kruger M."/>
            <person name="Pelin A."/>
            <person name="Brachmann A."/>
            <person name="Corradi N."/>
        </authorList>
    </citation>
    <scope>NUCLEOTIDE SEQUENCE [LARGE SCALE GENOMIC DNA]</scope>
    <source>
        <strain evidence="2 3">A4</strain>
    </source>
</reference>
<dbReference type="InterPro" id="IPR011333">
    <property type="entry name" value="SKP1/BTB/POZ_sf"/>
</dbReference>
<dbReference type="InterPro" id="IPR051481">
    <property type="entry name" value="BTB-POZ/Galectin-3-binding"/>
</dbReference>
<evidence type="ECO:0000259" key="1">
    <source>
        <dbReference type="PROSITE" id="PS50097"/>
    </source>
</evidence>
<comment type="caution">
    <text evidence="2">The sequence shown here is derived from an EMBL/GenBank/DDBJ whole genome shotgun (WGS) entry which is preliminary data.</text>
</comment>
<dbReference type="InterPro" id="IPR000210">
    <property type="entry name" value="BTB/POZ_dom"/>
</dbReference>
<dbReference type="Gene3D" id="3.30.710.10">
    <property type="entry name" value="Potassium Channel Kv1.1, Chain A"/>
    <property type="match status" value="1"/>
</dbReference>
<organism evidence="2 3">
    <name type="scientific">Rhizophagus irregularis</name>
    <dbReference type="NCBI Taxonomy" id="588596"/>
    <lineage>
        <taxon>Eukaryota</taxon>
        <taxon>Fungi</taxon>
        <taxon>Fungi incertae sedis</taxon>
        <taxon>Mucoromycota</taxon>
        <taxon>Glomeromycotina</taxon>
        <taxon>Glomeromycetes</taxon>
        <taxon>Glomerales</taxon>
        <taxon>Glomeraceae</taxon>
        <taxon>Rhizophagus</taxon>
    </lineage>
</organism>
<dbReference type="PANTHER" id="PTHR24410:SF23">
    <property type="entry name" value="BTB DOMAIN-CONTAINING PROTEIN-RELATED"/>
    <property type="match status" value="1"/>
</dbReference>
<evidence type="ECO:0000313" key="2">
    <source>
        <dbReference type="EMBL" id="PKY37469.1"/>
    </source>
</evidence>
<keyword evidence="3" id="KW-1185">Reference proteome</keyword>
<dbReference type="PANTHER" id="PTHR24410">
    <property type="entry name" value="HL07962P-RELATED"/>
    <property type="match status" value="1"/>
</dbReference>
<dbReference type="VEuPathDB" id="FungiDB:RhiirFUN_016431"/>
<feature type="domain" description="BTB" evidence="1">
    <location>
        <begin position="6"/>
        <end position="76"/>
    </location>
</feature>
<protein>
    <submittedName>
        <fullName evidence="2">BTB-domain-containing protein</fullName>
    </submittedName>
</protein>
<evidence type="ECO:0000313" key="3">
    <source>
        <dbReference type="Proteomes" id="UP000234323"/>
    </source>
</evidence>
<dbReference type="CDD" id="cd18186">
    <property type="entry name" value="BTB_POZ_ZBTB_KLHL-like"/>
    <property type="match status" value="1"/>
</dbReference>
<dbReference type="Pfam" id="PF00651">
    <property type="entry name" value="BTB"/>
    <property type="match status" value="1"/>
</dbReference>
<dbReference type="Proteomes" id="UP000234323">
    <property type="component" value="Unassembled WGS sequence"/>
</dbReference>
<dbReference type="PROSITE" id="PS50097">
    <property type="entry name" value="BTB"/>
    <property type="match status" value="1"/>
</dbReference>